<dbReference type="GO" id="GO:1901135">
    <property type="term" value="P:carbohydrate derivative metabolic process"/>
    <property type="evidence" value="ECO:0007669"/>
    <property type="project" value="InterPro"/>
</dbReference>
<dbReference type="HOGENOM" id="CLU_012520_2_1_7"/>
<feature type="domain" description="SIS" evidence="2">
    <location>
        <begin position="198"/>
        <end position="338"/>
    </location>
</feature>
<dbReference type="PANTHER" id="PTHR10937:SF8">
    <property type="entry name" value="AMINOTRANSFERASE-RELATED"/>
    <property type="match status" value="1"/>
</dbReference>
<evidence type="ECO:0000313" key="4">
    <source>
        <dbReference type="Proteomes" id="UP000001880"/>
    </source>
</evidence>
<dbReference type="EMBL" id="CP001804">
    <property type="protein sequence ID" value="ACY14031.1"/>
    <property type="molecule type" value="Genomic_DNA"/>
</dbReference>
<keyword evidence="3" id="KW-0032">Aminotransferase</keyword>
<dbReference type="InterPro" id="IPR001347">
    <property type="entry name" value="SIS_dom"/>
</dbReference>
<dbReference type="GO" id="GO:0097367">
    <property type="term" value="F:carbohydrate derivative binding"/>
    <property type="evidence" value="ECO:0007669"/>
    <property type="project" value="InterPro"/>
</dbReference>
<dbReference type="eggNOG" id="COG0449">
    <property type="taxonomic scope" value="Bacteria"/>
</dbReference>
<organism evidence="3 4">
    <name type="scientific">Haliangium ochraceum (strain DSM 14365 / JCM 11303 / SMP-2)</name>
    <dbReference type="NCBI Taxonomy" id="502025"/>
    <lineage>
        <taxon>Bacteria</taxon>
        <taxon>Pseudomonadati</taxon>
        <taxon>Myxococcota</taxon>
        <taxon>Polyangia</taxon>
        <taxon>Haliangiales</taxon>
        <taxon>Kofleriaceae</taxon>
        <taxon>Haliangium</taxon>
    </lineage>
</organism>
<proteinExistence type="predicted"/>
<dbReference type="PROSITE" id="PS51464">
    <property type="entry name" value="SIS"/>
    <property type="match status" value="2"/>
</dbReference>
<keyword evidence="4" id="KW-1185">Reference proteome</keyword>
<dbReference type="PANTHER" id="PTHR10937">
    <property type="entry name" value="GLUCOSAMINE--FRUCTOSE-6-PHOSPHATE AMINOTRANSFERASE, ISOMERIZING"/>
    <property type="match status" value="1"/>
</dbReference>
<evidence type="ECO:0000313" key="3">
    <source>
        <dbReference type="EMBL" id="ACY14031.1"/>
    </source>
</evidence>
<dbReference type="AlphaFoldDB" id="D0LVP7"/>
<dbReference type="InterPro" id="IPR035466">
    <property type="entry name" value="GlmS/AgaS_SIS"/>
</dbReference>
<keyword evidence="3" id="KW-0808">Transferase</keyword>
<gene>
    <name evidence="3" type="ordered locus">Hoch_1478</name>
</gene>
<evidence type="ECO:0000256" key="1">
    <source>
        <dbReference type="ARBA" id="ARBA00022737"/>
    </source>
</evidence>
<dbReference type="SUPFAM" id="SSF53697">
    <property type="entry name" value="SIS domain"/>
    <property type="match status" value="1"/>
</dbReference>
<dbReference type="Gene3D" id="3.40.50.10490">
    <property type="entry name" value="Glucose-6-phosphate isomerase like protein, domain 1"/>
    <property type="match status" value="2"/>
</dbReference>
<dbReference type="GO" id="GO:0004360">
    <property type="term" value="F:glutamine-fructose-6-phosphate transaminase (isomerizing) activity"/>
    <property type="evidence" value="ECO:0007669"/>
    <property type="project" value="UniProtKB-EC"/>
</dbReference>
<keyword evidence="1" id="KW-0677">Repeat</keyword>
<feature type="domain" description="SIS" evidence="2">
    <location>
        <begin position="31"/>
        <end position="173"/>
    </location>
</feature>
<evidence type="ECO:0000259" key="2">
    <source>
        <dbReference type="PROSITE" id="PS51464"/>
    </source>
</evidence>
<accession>D0LVP7</accession>
<dbReference type="CDD" id="cd05009">
    <property type="entry name" value="SIS_GlmS_GlmD_2"/>
    <property type="match status" value="1"/>
</dbReference>
<dbReference type="STRING" id="502025.Hoch_1478"/>
<dbReference type="KEGG" id="hoh:Hoch_1478"/>
<sequence>MDQTLLYREIHQQPQVLTSIWRSETDAVDELAAQLRQRSIERVLIAARGSSDNAARYAQYLLGTANRMLVTLAAPSLFSIYRTPPSLAGTLVLGISQSGRSPDIVSVVEEARRQGALSAAITNDPESPLGRAADLVIALHAGEERSVAATKSYTGELMAVAMLSAALADDASMRSALGAVPGHVEHTLAAVADQVSRCAEAHREARSFVVIGRGYNYATAFELALKLKELSYMLVGAYSGADFLHGPLAIIEPGFPVLAVAPSGAMLPSMRALIDQLRARGASLVPISDSPAVCESARLSLALPVAVDEWLSPFLSVLPGQLLALELAHARGVEVDTPRALQKITETR</sequence>
<dbReference type="Pfam" id="PF01380">
    <property type="entry name" value="SIS"/>
    <property type="match status" value="2"/>
</dbReference>
<dbReference type="InterPro" id="IPR035490">
    <property type="entry name" value="GlmS/FrlB_SIS"/>
</dbReference>
<protein>
    <submittedName>
        <fullName evidence="3">Glutamine--fructose-6-phosphate transaminase (Isomerizing)</fullName>
        <ecNumber evidence="3">2.6.1.16</ecNumber>
    </submittedName>
</protein>
<reference evidence="3 4" key="1">
    <citation type="journal article" date="2010" name="Stand. Genomic Sci.">
        <title>Complete genome sequence of Haliangium ochraceum type strain (SMP-2).</title>
        <authorList>
            <consortium name="US DOE Joint Genome Institute (JGI-PGF)"/>
            <person name="Ivanova N."/>
            <person name="Daum C."/>
            <person name="Lang E."/>
            <person name="Abt B."/>
            <person name="Kopitz M."/>
            <person name="Saunders E."/>
            <person name="Lapidus A."/>
            <person name="Lucas S."/>
            <person name="Glavina Del Rio T."/>
            <person name="Nolan M."/>
            <person name="Tice H."/>
            <person name="Copeland A."/>
            <person name="Cheng J.F."/>
            <person name="Chen F."/>
            <person name="Bruce D."/>
            <person name="Goodwin L."/>
            <person name="Pitluck S."/>
            <person name="Mavromatis K."/>
            <person name="Pati A."/>
            <person name="Mikhailova N."/>
            <person name="Chen A."/>
            <person name="Palaniappan K."/>
            <person name="Land M."/>
            <person name="Hauser L."/>
            <person name="Chang Y.J."/>
            <person name="Jeffries C.D."/>
            <person name="Detter J.C."/>
            <person name="Brettin T."/>
            <person name="Rohde M."/>
            <person name="Goker M."/>
            <person name="Bristow J."/>
            <person name="Markowitz V."/>
            <person name="Eisen J.A."/>
            <person name="Hugenholtz P."/>
            <person name="Kyrpides N.C."/>
            <person name="Klenk H.P."/>
        </authorList>
    </citation>
    <scope>NUCLEOTIDE SEQUENCE [LARGE SCALE GENOMIC DNA]</scope>
    <source>
        <strain evidence="4">DSM 14365 / CIP 107738 / JCM 11303 / AJ 13395 / SMP-2</strain>
    </source>
</reference>
<dbReference type="InterPro" id="IPR046348">
    <property type="entry name" value="SIS_dom_sf"/>
</dbReference>
<dbReference type="EC" id="2.6.1.16" evidence="3"/>
<dbReference type="CDD" id="cd05008">
    <property type="entry name" value="SIS_GlmS_GlmD_1"/>
    <property type="match status" value="1"/>
</dbReference>
<dbReference type="Proteomes" id="UP000001880">
    <property type="component" value="Chromosome"/>
</dbReference>
<name>D0LVP7_HALO1</name>